<evidence type="ECO:0000256" key="5">
    <source>
        <dbReference type="SAM" id="MobiDB-lite"/>
    </source>
</evidence>
<keyword evidence="3" id="KW-0862">Zinc</keyword>
<dbReference type="GO" id="GO:0008270">
    <property type="term" value="F:zinc ion binding"/>
    <property type="evidence" value="ECO:0007669"/>
    <property type="project" value="UniProtKB-KW"/>
</dbReference>
<dbReference type="PANTHER" id="PTHR33823">
    <property type="entry name" value="RNA POLYMERASE-BINDING TRANSCRIPTION FACTOR DKSA-RELATED"/>
    <property type="match status" value="1"/>
</dbReference>
<feature type="domain" description="Zinc finger DksA/TraR C4-type" evidence="6">
    <location>
        <begin position="89"/>
        <end position="121"/>
    </location>
</feature>
<dbReference type="SUPFAM" id="SSF57716">
    <property type="entry name" value="Glucocorticoid receptor-like (DNA-binding domain)"/>
    <property type="match status" value="1"/>
</dbReference>
<keyword evidence="8" id="KW-1185">Reference proteome</keyword>
<feature type="compositionally biased region" description="Gly residues" evidence="5">
    <location>
        <begin position="127"/>
        <end position="136"/>
    </location>
</feature>
<gene>
    <name evidence="7" type="ORF">SAMN05443575_1082</name>
</gene>
<protein>
    <submittedName>
        <fullName evidence="7">DnaK suppressor protein</fullName>
    </submittedName>
</protein>
<keyword evidence="1" id="KW-0479">Metal-binding</keyword>
<proteinExistence type="predicted"/>
<dbReference type="STRING" id="1206085.SAMN05443575_1082"/>
<evidence type="ECO:0000313" key="7">
    <source>
        <dbReference type="EMBL" id="SHF99713.1"/>
    </source>
</evidence>
<feature type="region of interest" description="Disordered" evidence="5">
    <location>
        <begin position="122"/>
        <end position="147"/>
    </location>
</feature>
<dbReference type="InterPro" id="IPR000962">
    <property type="entry name" value="Znf_DskA_TraR"/>
</dbReference>
<reference evidence="7 8" key="1">
    <citation type="submission" date="2016-11" db="EMBL/GenBank/DDBJ databases">
        <authorList>
            <person name="Jaros S."/>
            <person name="Januszkiewicz K."/>
            <person name="Wedrychowicz H."/>
        </authorList>
    </citation>
    <scope>NUCLEOTIDE SEQUENCE [LARGE SCALE GENOMIC DNA]</scope>
    <source>
        <strain evidence="7 8">DSM 45627</strain>
    </source>
</reference>
<evidence type="ECO:0000256" key="3">
    <source>
        <dbReference type="ARBA" id="ARBA00022833"/>
    </source>
</evidence>
<dbReference type="PANTHER" id="PTHR33823:SF4">
    <property type="entry name" value="GENERAL STRESS PROTEIN 16O"/>
    <property type="match status" value="1"/>
</dbReference>
<dbReference type="PROSITE" id="PS51128">
    <property type="entry name" value="ZF_DKSA_2"/>
    <property type="match status" value="1"/>
</dbReference>
<dbReference type="Pfam" id="PF01258">
    <property type="entry name" value="zf-dskA_traR"/>
    <property type="match status" value="1"/>
</dbReference>
<organism evidence="7 8">
    <name type="scientific">Jatrophihabitans endophyticus</name>
    <dbReference type="NCBI Taxonomy" id="1206085"/>
    <lineage>
        <taxon>Bacteria</taxon>
        <taxon>Bacillati</taxon>
        <taxon>Actinomycetota</taxon>
        <taxon>Actinomycetes</taxon>
        <taxon>Jatrophihabitantales</taxon>
        <taxon>Jatrophihabitantaceae</taxon>
        <taxon>Jatrophihabitans</taxon>
    </lineage>
</organism>
<evidence type="ECO:0000256" key="2">
    <source>
        <dbReference type="ARBA" id="ARBA00022771"/>
    </source>
</evidence>
<dbReference type="EMBL" id="FQVU01000002">
    <property type="protein sequence ID" value="SHF99713.1"/>
    <property type="molecule type" value="Genomic_DNA"/>
</dbReference>
<name>A0A1M5G7J8_9ACTN</name>
<dbReference type="AlphaFoldDB" id="A0A1M5G7J8"/>
<evidence type="ECO:0000313" key="8">
    <source>
        <dbReference type="Proteomes" id="UP000186132"/>
    </source>
</evidence>
<dbReference type="Gene3D" id="1.20.120.910">
    <property type="entry name" value="DksA, coiled-coil domain"/>
    <property type="match status" value="1"/>
</dbReference>
<accession>A0A1M5G7J8</accession>
<evidence type="ECO:0000256" key="4">
    <source>
        <dbReference type="PROSITE-ProRule" id="PRU00510"/>
    </source>
</evidence>
<evidence type="ECO:0000259" key="6">
    <source>
        <dbReference type="Pfam" id="PF01258"/>
    </source>
</evidence>
<evidence type="ECO:0000256" key="1">
    <source>
        <dbReference type="ARBA" id="ARBA00022723"/>
    </source>
</evidence>
<dbReference type="Proteomes" id="UP000186132">
    <property type="component" value="Unassembled WGS sequence"/>
</dbReference>
<feature type="zinc finger region" description="dksA C4-type" evidence="4">
    <location>
        <begin position="94"/>
        <end position="118"/>
    </location>
</feature>
<keyword evidence="2" id="KW-0863">Zinc-finger</keyword>
<dbReference type="RefSeq" id="WP_073387259.1">
    <property type="nucleotide sequence ID" value="NZ_FQVU01000002.1"/>
</dbReference>
<sequence>MATGTMWTPTTWTSESTGPRTLTATELAQLRMMLDEQRGFRLEQLAALRRPGTPGPLGSADDEISASLATGAHAALGDIEAALRRMVRGTYGRCTECGTALGLERLEILPQAALCMPCQRRDAADGQPGGGTGSVGGAPVRDTRTGG</sequence>